<dbReference type="RefSeq" id="WP_091377368.1">
    <property type="nucleotide sequence ID" value="NZ_FNDV01000004.1"/>
</dbReference>
<evidence type="ECO:0000313" key="3">
    <source>
        <dbReference type="Proteomes" id="UP000199651"/>
    </source>
</evidence>
<gene>
    <name evidence="2" type="ORF">SAMN05192558_107106</name>
</gene>
<dbReference type="AlphaFoldDB" id="A0A1H0QQS8"/>
<dbReference type="InterPro" id="IPR008928">
    <property type="entry name" value="6-hairpin_glycosidase_sf"/>
</dbReference>
<dbReference type="SUPFAM" id="SSF48208">
    <property type="entry name" value="Six-hairpin glycosidases"/>
    <property type="match status" value="1"/>
</dbReference>
<dbReference type="Proteomes" id="UP000199651">
    <property type="component" value="Unassembled WGS sequence"/>
</dbReference>
<name>A0A1H0QQS8_9PSEU</name>
<dbReference type="EMBL" id="FNJB01000007">
    <property type="protein sequence ID" value="SDP19693.1"/>
    <property type="molecule type" value="Genomic_DNA"/>
</dbReference>
<dbReference type="InterPro" id="IPR011613">
    <property type="entry name" value="GH15-like"/>
</dbReference>
<sequence length="362" mass="39649">MTALGEHSHTAADLVASSIRVIRDGQHPGGGYVACPTYPTYGFAWLRDGAFCAYAMELHGEQDSAAAFHRFVANTVLDHEDRFRAAIRREYGSADHMPPTRYTLAGEIEAEGTADEVWPNFQLDGYGTWLWVLADHAHRGGVLGERVRQAAELVTRYLCAAGHLACYDCWEEFGDLRHTATLGAVIAGLEAFGDEIAVRRAAELRELLHAQHVRDGSFVKHVGSSAVDASLLWLALPFGVVPVDDPVMARTAARVAAELTGPSGGTRRYLGDTFYGGGEWVLLTAWLGWFHAASGDRESAARLLAWVERQTVESGHLPEQVITDPQAPERVAEWVDRWGPVATPLLWSHAMYLVLVHALDEG</sequence>
<accession>A0A1H0QQS8</accession>
<dbReference type="GO" id="GO:0004553">
    <property type="term" value="F:hydrolase activity, hydrolyzing O-glycosyl compounds"/>
    <property type="evidence" value="ECO:0007669"/>
    <property type="project" value="UniProtKB-ARBA"/>
</dbReference>
<protein>
    <submittedName>
        <fullName evidence="2">Glycosyl hydrolases family 15</fullName>
    </submittedName>
</protein>
<dbReference type="Gene3D" id="1.50.10.10">
    <property type="match status" value="1"/>
</dbReference>
<feature type="domain" description="GH15-like" evidence="1">
    <location>
        <begin position="22"/>
        <end position="286"/>
    </location>
</feature>
<dbReference type="InterPro" id="IPR012341">
    <property type="entry name" value="6hp_glycosidase-like_sf"/>
</dbReference>
<dbReference type="Pfam" id="PF00723">
    <property type="entry name" value="Glyco_hydro_15"/>
    <property type="match status" value="1"/>
</dbReference>
<evidence type="ECO:0000259" key="1">
    <source>
        <dbReference type="Pfam" id="PF00723"/>
    </source>
</evidence>
<evidence type="ECO:0000313" key="2">
    <source>
        <dbReference type="EMBL" id="SDP19693.1"/>
    </source>
</evidence>
<proteinExistence type="predicted"/>
<dbReference type="STRING" id="504798.SAMN05421871_104105"/>
<dbReference type="PANTHER" id="PTHR31616">
    <property type="entry name" value="TREHALASE"/>
    <property type="match status" value="1"/>
</dbReference>
<keyword evidence="2" id="KW-0378">Hydrolase</keyword>
<reference evidence="3" key="1">
    <citation type="submission" date="2016-10" db="EMBL/GenBank/DDBJ databases">
        <authorList>
            <person name="Varghese N."/>
            <person name="Submissions S."/>
        </authorList>
    </citation>
    <scope>NUCLEOTIDE SEQUENCE [LARGE SCALE GENOMIC DNA]</scope>
    <source>
        <strain evidence="3">IBRC-M 10655</strain>
    </source>
</reference>
<dbReference type="GO" id="GO:0005975">
    <property type="term" value="P:carbohydrate metabolic process"/>
    <property type="evidence" value="ECO:0007669"/>
    <property type="project" value="InterPro"/>
</dbReference>
<keyword evidence="3" id="KW-1185">Reference proteome</keyword>
<dbReference type="PANTHER" id="PTHR31616:SF0">
    <property type="entry name" value="GLUCAN 1,4-ALPHA-GLUCOSIDASE"/>
    <property type="match status" value="1"/>
</dbReference>
<dbReference type="OrthoDB" id="3902805at2"/>
<organism evidence="2 3">
    <name type="scientific">Actinokineospora alba</name>
    <dbReference type="NCBI Taxonomy" id="504798"/>
    <lineage>
        <taxon>Bacteria</taxon>
        <taxon>Bacillati</taxon>
        <taxon>Actinomycetota</taxon>
        <taxon>Actinomycetes</taxon>
        <taxon>Pseudonocardiales</taxon>
        <taxon>Pseudonocardiaceae</taxon>
        <taxon>Actinokineospora</taxon>
    </lineage>
</organism>